<dbReference type="RefSeq" id="WP_003780359.1">
    <property type="nucleotide sequence ID" value="NZ_ALJK01000032.1"/>
</dbReference>
<gene>
    <name evidence="1" type="ORF">HMPREF1129_0136</name>
</gene>
<sequence>SMTAYGRVALAGADVVIPILEGALGAQVRREAEVLCEPRPGAAQHRLVEVPADGLMELLRAAEAETGVRLSTMRRGLDEDTAAFIAAAAAGRHVRRILDAEAVHG</sequence>
<dbReference type="AlphaFoldDB" id="J3AD38"/>
<dbReference type="Proteomes" id="UP000007814">
    <property type="component" value="Unassembled WGS sequence"/>
</dbReference>
<reference evidence="1 2" key="1">
    <citation type="submission" date="2012-07" db="EMBL/GenBank/DDBJ databases">
        <authorList>
            <person name="Durkin A.S."/>
            <person name="McCorrison J."/>
            <person name="Torralba M."/>
            <person name="Gillis M."/>
            <person name="Methe B."/>
            <person name="Sutton G."/>
            <person name="Nelson K.E."/>
        </authorList>
    </citation>
    <scope>NUCLEOTIDE SEQUENCE [LARGE SCALE GENOMIC DNA]</scope>
    <source>
        <strain evidence="2">ATCC 12104 / DSM 43013 / CCUG 2238 / JCM 8349 / NCTC 10301 / Howell 279</strain>
    </source>
</reference>
<evidence type="ECO:0000313" key="1">
    <source>
        <dbReference type="EMBL" id="EJN85873.1"/>
    </source>
</evidence>
<organism evidence="1 2">
    <name type="scientific">Actinomyces naeslundii (strain ATCC 12104 / DSM 43013 / CCUG 2238 / JCM 8349 / NCTC 10301 / Howell 279)</name>
    <dbReference type="NCBI Taxonomy" id="1115803"/>
    <lineage>
        <taxon>Bacteria</taxon>
        <taxon>Bacillati</taxon>
        <taxon>Actinomycetota</taxon>
        <taxon>Actinomycetes</taxon>
        <taxon>Actinomycetales</taxon>
        <taxon>Actinomycetaceae</taxon>
        <taxon>Actinomyces</taxon>
    </lineage>
</organism>
<comment type="caution">
    <text evidence="1">The sequence shown here is derived from an EMBL/GenBank/DDBJ whole genome shotgun (WGS) entry which is preliminary data.</text>
</comment>
<protein>
    <submittedName>
        <fullName evidence="1">Uncharacterized protein</fullName>
    </submittedName>
</protein>
<dbReference type="eggNOG" id="COG3502">
    <property type="taxonomic scope" value="Bacteria"/>
</dbReference>
<dbReference type="EMBL" id="ALJK01000032">
    <property type="protein sequence ID" value="EJN85873.1"/>
    <property type="molecule type" value="Genomic_DNA"/>
</dbReference>
<dbReference type="Pfam" id="PF12982">
    <property type="entry name" value="DUF3866"/>
    <property type="match status" value="1"/>
</dbReference>
<dbReference type="PATRIC" id="fig|1115803.3.peg.403"/>
<name>J3AD38_ACTNH</name>
<dbReference type="InterPro" id="IPR024479">
    <property type="entry name" value="DUF3866"/>
</dbReference>
<accession>J3AD38</accession>
<feature type="non-terminal residue" evidence="1">
    <location>
        <position position="1"/>
    </location>
</feature>
<proteinExistence type="predicted"/>
<evidence type="ECO:0000313" key="2">
    <source>
        <dbReference type="Proteomes" id="UP000007814"/>
    </source>
</evidence>